<dbReference type="AlphaFoldDB" id="A0A0D3DRW2"/>
<proteinExistence type="predicted"/>
<evidence type="ECO:0000313" key="3">
    <source>
        <dbReference type="Proteomes" id="UP000032141"/>
    </source>
</evidence>
<dbReference type="OMA" id="HIRDTRN"/>
<dbReference type="Pfam" id="PF10532">
    <property type="entry name" value="Plant_all_beta"/>
    <property type="match status" value="1"/>
</dbReference>
<reference evidence="2" key="2">
    <citation type="submission" date="2015-03" db="UniProtKB">
        <authorList>
            <consortium name="EnsemblPlants"/>
        </authorList>
    </citation>
    <scope>IDENTIFICATION</scope>
</reference>
<reference evidence="2 3" key="1">
    <citation type="journal article" date="2014" name="Genome Biol.">
        <title>Transcriptome and methylome profiling reveals relics of genome dominance in the mesopolyploid Brassica oleracea.</title>
        <authorList>
            <person name="Parkin I.A."/>
            <person name="Koh C."/>
            <person name="Tang H."/>
            <person name="Robinson S.J."/>
            <person name="Kagale S."/>
            <person name="Clarke W.E."/>
            <person name="Town C.D."/>
            <person name="Nixon J."/>
            <person name="Krishnakumar V."/>
            <person name="Bidwell S.L."/>
            <person name="Denoeud F."/>
            <person name="Belcram H."/>
            <person name="Links M.G."/>
            <person name="Just J."/>
            <person name="Clarke C."/>
            <person name="Bender T."/>
            <person name="Huebert T."/>
            <person name="Mason A.S."/>
            <person name="Pires J.C."/>
            <person name="Barker G."/>
            <person name="Moore J."/>
            <person name="Walley P.G."/>
            <person name="Manoli S."/>
            <person name="Batley J."/>
            <person name="Edwards D."/>
            <person name="Nelson M.N."/>
            <person name="Wang X."/>
            <person name="Paterson A.H."/>
            <person name="King G."/>
            <person name="Bancroft I."/>
            <person name="Chalhoub B."/>
            <person name="Sharpe A.G."/>
        </authorList>
    </citation>
    <scope>NUCLEOTIDE SEQUENCE</scope>
    <source>
        <strain evidence="2 3">cv. TO1000</strain>
    </source>
</reference>
<name>A0A0D3DRW2_BRAOL</name>
<dbReference type="InterPro" id="IPR018290">
    <property type="entry name" value="MULE_transposase_N"/>
</dbReference>
<accession>A0A0D3DRW2</accession>
<dbReference type="HOGENOM" id="CLU_1009526_0_0_1"/>
<protein>
    <recommendedName>
        <fullName evidence="1">MULE transposase N-terminal all-beta domain-containing protein</fullName>
    </recommendedName>
</protein>
<dbReference type="EnsemblPlants" id="Bo8g079700.1">
    <property type="protein sequence ID" value="Bo8g079700.1"/>
    <property type="gene ID" value="Bo8g079700"/>
</dbReference>
<evidence type="ECO:0000259" key="1">
    <source>
        <dbReference type="Pfam" id="PF10532"/>
    </source>
</evidence>
<dbReference type="Proteomes" id="UP000032141">
    <property type="component" value="Chromosome C8"/>
</dbReference>
<organism evidence="2 3">
    <name type="scientific">Brassica oleracea var. oleracea</name>
    <dbReference type="NCBI Taxonomy" id="109376"/>
    <lineage>
        <taxon>Eukaryota</taxon>
        <taxon>Viridiplantae</taxon>
        <taxon>Streptophyta</taxon>
        <taxon>Embryophyta</taxon>
        <taxon>Tracheophyta</taxon>
        <taxon>Spermatophyta</taxon>
        <taxon>Magnoliopsida</taxon>
        <taxon>eudicotyledons</taxon>
        <taxon>Gunneridae</taxon>
        <taxon>Pentapetalae</taxon>
        <taxon>rosids</taxon>
        <taxon>malvids</taxon>
        <taxon>Brassicales</taxon>
        <taxon>Brassicaceae</taxon>
        <taxon>Brassiceae</taxon>
        <taxon>Brassica</taxon>
    </lineage>
</organism>
<sequence length="276" mass="31836">MILVTIDNNRRVVIYFDQGGSYSDVGDEVRWKRKDRHISTLVFTMRSDEEVTYSQLVDRVCMKMKIDVASSRIQLSYIPFGMDDKRPCYIFDDDDVLGYLLEVEKNQRRTVLHVELIESVSQNQSNEMFSRDEEIISDARANDDMVGFKELTTIPHIQEDENEKGGEVGTERNDMEKLAVVTPVVHFEWYDGIDMALHQDFETKHEVRDLVDKAVHKNCFEGPIESFFLHIRDTRNPFTITPHRRRRSGIARSRSSIGIAVPRSSIGLAGGCHIHV</sequence>
<keyword evidence="3" id="KW-1185">Reference proteome</keyword>
<dbReference type="Gramene" id="Bo8g079700.1">
    <property type="protein sequence ID" value="Bo8g079700.1"/>
    <property type="gene ID" value="Bo8g079700"/>
</dbReference>
<feature type="domain" description="MULE transposase N-terminal all-beta" evidence="1">
    <location>
        <begin position="62"/>
        <end position="149"/>
    </location>
</feature>
<evidence type="ECO:0000313" key="2">
    <source>
        <dbReference type="EnsemblPlants" id="Bo8g079700.1"/>
    </source>
</evidence>